<evidence type="ECO:0000313" key="3">
    <source>
        <dbReference type="Proteomes" id="UP000664779"/>
    </source>
</evidence>
<name>A0A939EM65_9HYPH</name>
<dbReference type="Proteomes" id="UP000664779">
    <property type="component" value="Unassembled WGS sequence"/>
</dbReference>
<keyword evidence="3" id="KW-1185">Reference proteome</keyword>
<comment type="caution">
    <text evidence="2">The sequence shown here is derived from an EMBL/GenBank/DDBJ whole genome shotgun (WGS) entry which is preliminary data.</text>
</comment>
<dbReference type="AlphaFoldDB" id="A0A939EM65"/>
<accession>A0A939EM65</accession>
<evidence type="ECO:0000313" key="2">
    <source>
        <dbReference type="EMBL" id="MBO0344715.1"/>
    </source>
</evidence>
<sequence>MQLSLQLAQKVAAALAPERVSQPHCQQALAFRSRRVERPVWPEASERIEALANSAPHEQVQVVALQGQQQVVGSELLATQAQKGEPAAPKGFDFHPGQSCRQVSVEEAARH</sequence>
<dbReference type="RefSeq" id="WP_206938858.1">
    <property type="nucleotide sequence ID" value="NZ_JAFLNF010000002.1"/>
</dbReference>
<gene>
    <name evidence="2" type="ORF">J0X15_05755</name>
</gene>
<proteinExistence type="predicted"/>
<dbReference type="EMBL" id="JAFLNF010000002">
    <property type="protein sequence ID" value="MBO0344715.1"/>
    <property type="molecule type" value="Genomic_DNA"/>
</dbReference>
<organism evidence="2 3">
    <name type="scientific">Roseibium limicola</name>
    <dbReference type="NCBI Taxonomy" id="2816037"/>
    <lineage>
        <taxon>Bacteria</taxon>
        <taxon>Pseudomonadati</taxon>
        <taxon>Pseudomonadota</taxon>
        <taxon>Alphaproteobacteria</taxon>
        <taxon>Hyphomicrobiales</taxon>
        <taxon>Stappiaceae</taxon>
        <taxon>Roseibium</taxon>
    </lineage>
</organism>
<protein>
    <submittedName>
        <fullName evidence="2">Uncharacterized protein</fullName>
    </submittedName>
</protein>
<reference evidence="2" key="1">
    <citation type="submission" date="2021-03" db="EMBL/GenBank/DDBJ databases">
        <title>Roseibium sp. CAU 1637 isolated from Incheon.</title>
        <authorList>
            <person name="Kim W."/>
        </authorList>
    </citation>
    <scope>NUCLEOTIDE SEQUENCE</scope>
    <source>
        <strain evidence="2">CAU 1637</strain>
    </source>
</reference>
<feature type="region of interest" description="Disordered" evidence="1">
    <location>
        <begin position="81"/>
        <end position="111"/>
    </location>
</feature>
<evidence type="ECO:0000256" key="1">
    <source>
        <dbReference type="SAM" id="MobiDB-lite"/>
    </source>
</evidence>